<gene>
    <name evidence="1" type="ORF">DCAF_LOCUS11825</name>
</gene>
<dbReference type="AlphaFoldDB" id="A0AAV1RM44"/>
<protein>
    <submittedName>
        <fullName evidence="1">Uncharacterized protein</fullName>
    </submittedName>
</protein>
<evidence type="ECO:0000313" key="1">
    <source>
        <dbReference type="EMBL" id="CAK7336803.1"/>
    </source>
</evidence>
<feature type="non-terminal residue" evidence="1">
    <location>
        <position position="1"/>
    </location>
</feature>
<dbReference type="EMBL" id="CAWUPB010001009">
    <property type="protein sequence ID" value="CAK7336803.1"/>
    <property type="molecule type" value="Genomic_DNA"/>
</dbReference>
<evidence type="ECO:0000313" key="2">
    <source>
        <dbReference type="Proteomes" id="UP001314170"/>
    </source>
</evidence>
<proteinExistence type="predicted"/>
<organism evidence="1 2">
    <name type="scientific">Dovyalis caffra</name>
    <dbReference type="NCBI Taxonomy" id="77055"/>
    <lineage>
        <taxon>Eukaryota</taxon>
        <taxon>Viridiplantae</taxon>
        <taxon>Streptophyta</taxon>
        <taxon>Embryophyta</taxon>
        <taxon>Tracheophyta</taxon>
        <taxon>Spermatophyta</taxon>
        <taxon>Magnoliopsida</taxon>
        <taxon>eudicotyledons</taxon>
        <taxon>Gunneridae</taxon>
        <taxon>Pentapetalae</taxon>
        <taxon>rosids</taxon>
        <taxon>fabids</taxon>
        <taxon>Malpighiales</taxon>
        <taxon>Salicaceae</taxon>
        <taxon>Flacourtieae</taxon>
        <taxon>Dovyalis</taxon>
    </lineage>
</organism>
<dbReference type="Proteomes" id="UP001314170">
    <property type="component" value="Unassembled WGS sequence"/>
</dbReference>
<name>A0AAV1RM44_9ROSI</name>
<keyword evidence="2" id="KW-1185">Reference proteome</keyword>
<comment type="caution">
    <text evidence="1">The sequence shown here is derived from an EMBL/GenBank/DDBJ whole genome shotgun (WGS) entry which is preliminary data.</text>
</comment>
<sequence>QTVISVSIRGGPLKGKTAGTIAMANGVGVPQWSAWHYRSKPECLGYSIGLSLLSRTREREIMKEIEGDLDFF</sequence>
<accession>A0AAV1RM44</accession>
<reference evidence="1 2" key="1">
    <citation type="submission" date="2024-01" db="EMBL/GenBank/DDBJ databases">
        <authorList>
            <person name="Waweru B."/>
        </authorList>
    </citation>
    <scope>NUCLEOTIDE SEQUENCE [LARGE SCALE GENOMIC DNA]</scope>
</reference>